<evidence type="ECO:0000256" key="1">
    <source>
        <dbReference type="SAM" id="MobiDB-lite"/>
    </source>
</evidence>
<evidence type="ECO:0008006" key="3">
    <source>
        <dbReference type="Google" id="ProtNLM"/>
    </source>
</evidence>
<sequence length="1521" mass="168649">MAKKRTYAESLIFGEEPEDETPPGGAPPAPETGEVKAAGRTWRPAATATKKKSLLALLDEEEAAKGAPEAAPEGEATPRKKSLLDLLDEEEATKGEMPAGDMADAVTAWELGLDRRSEERKATQTDPRFEKLDIFLDNLSRSYDMQEHAEKGRAEYLEGRAAYESMTKQDPAYAVTKMAAWMQKAQMEMAGRGGQSTLSPYEQGMLDEFGVRQAKFLELGGKTAGALGLVAGGGALAYHAPVLAAGAGLFAALDYVDEHTSRRAIWGIVKNMADDADTLTRITHGESAQQYNAPEDWAKNMAKETLTGALLNATHPDGRAMYPWWIAVPAGMLADYYTSVLYASGIGAGLVQLPKAVGGVAGKFHKMAKQLRLPVPEMKGAMPEMAERIGLKLRNPLTWKRHTIGIPGTESLTAFARKNAVVHKLISPFIPESVARGPHMRIIEEGLGDPKQAEAWAAMHKAMGPEFEKFVAKTSKLSTKSKARAALIVPYIEPAKRGSAKATEIIQKIMRSPQEVEAAEQFVELSAKGTLGFKMSTALRYGDLHAGAKKHIDSVISETIELQEKALGKLRVKVPVPKRALTSHSTVEKVLASLGGPKGHSEEAARELMERFYGGVKGELGLKSGKVRGQLSKYVQETLEGRKAAAEKLKAMLGKKEEAITGRLAGRAKGLGKAAEKKWMEQRAGMLVKDVERYPEVKELFESQRRIEGIIEKMKKLPGARKQGLLEAQKELAKQDQVLRRAIEQRGAIQTRLKTTEESAKTLDRVVTSLQAESPKNLMGRLRKSLTVAEMGKQKDVVESFEAIHQMRATVNRRLNLLRSVAAGKTPKGVADAEITAWDKLLAKARSLDEKWAERTGYIPHVEITGKKSIPEPRAYDVQPSPLSLSGHTQQRGFKDPMGFAQTHLDLENQIKTVINNPDAPFDNRLKDMLKRAYGADTWEKTVKLVKKDIATEGDDFIVMSKIYDMDLPNLLTKQMEFMASDAGTYEMVRGLGHFVSDVADTYHSRPAKDFGEVAAKMYPGKWLPQDLKDQYDSWRKLRASLSQPAFRAPLVTAINSLWKFQATAPRPSFQFRNHLDDLMRFATEGAYNPARLHVNGVRIMAKSGSKVNVPVLGQTISYRDAFYLADGYRLFDSGVAADAIQGLGRTGQGSFFRSFSYPENARRAGLFMERLLQGMAPAEAAASVRRVAYPTTHLARWEKGFSNIFMPFYGFRRYNVPKMAQQLYANPAWLKVNLGLFMNARKLGEEGAGERWDIMPDYLKETAVYAYREPGMTHLLTIPGMSVSDLSDLLDVAGNPRGEFMNALESLYSGLAPGIKIPAEIIATLGGASSKWSLAPTEIPREFEKLAETGIGKMVFHIDKQIEKQGEGYRERYVWPKAMRTFMSYLSVYNELRKALRPEAVKKATTNLDLLEQMANPDSLKAFFTGISWSKVSDIEIQHKFYTDVVQNLEGYAASHHMTDSRGNLLPQYMKGPYGKILGSMRKYETQLERARYDVDYLERLGIRGEVPEETVKKAYEPQE</sequence>
<feature type="compositionally biased region" description="Low complexity" evidence="1">
    <location>
        <begin position="65"/>
        <end position="75"/>
    </location>
</feature>
<accession>A0A6M3IV41</accession>
<gene>
    <name evidence="2" type="ORF">MM415B01029_0010</name>
</gene>
<dbReference type="EMBL" id="MT141424">
    <property type="protein sequence ID" value="QJA60897.1"/>
    <property type="molecule type" value="Genomic_DNA"/>
</dbReference>
<protein>
    <recommendedName>
        <fullName evidence="3">Large polyvalent protein associated domain-containing protein</fullName>
    </recommendedName>
</protein>
<feature type="region of interest" description="Disordered" evidence="1">
    <location>
        <begin position="1"/>
        <end position="80"/>
    </location>
</feature>
<evidence type="ECO:0000313" key="2">
    <source>
        <dbReference type="EMBL" id="QJA60897.1"/>
    </source>
</evidence>
<organism evidence="2">
    <name type="scientific">viral metagenome</name>
    <dbReference type="NCBI Taxonomy" id="1070528"/>
    <lineage>
        <taxon>unclassified sequences</taxon>
        <taxon>metagenomes</taxon>
        <taxon>organismal metagenomes</taxon>
    </lineage>
</organism>
<proteinExistence type="predicted"/>
<reference evidence="2" key="1">
    <citation type="submission" date="2020-03" db="EMBL/GenBank/DDBJ databases">
        <title>The deep terrestrial virosphere.</title>
        <authorList>
            <person name="Holmfeldt K."/>
            <person name="Nilsson E."/>
            <person name="Simone D."/>
            <person name="Lopez-Fernandez M."/>
            <person name="Wu X."/>
            <person name="de Brujin I."/>
            <person name="Lundin D."/>
            <person name="Andersson A."/>
            <person name="Bertilsson S."/>
            <person name="Dopson M."/>
        </authorList>
    </citation>
    <scope>NUCLEOTIDE SEQUENCE</scope>
    <source>
        <strain evidence="2">MM415B01029</strain>
    </source>
</reference>
<name>A0A6M3IV41_9ZZZZ</name>